<keyword evidence="2" id="KW-1185">Reference proteome</keyword>
<comment type="caution">
    <text evidence="1">The sequence shown here is derived from an EMBL/GenBank/DDBJ whole genome shotgun (WGS) entry which is preliminary data.</text>
</comment>
<sequence>MLTLTKRTRASCQKQKRVFGGGTLGHPWGNAPGAVANRVALEACVQARNVGRDLATEGNEIIREATKWNPELAAACEVWKEIKFEF</sequence>
<dbReference type="Proteomes" id="UP001056120">
    <property type="component" value="Linkage Group LG05"/>
</dbReference>
<evidence type="ECO:0000313" key="2">
    <source>
        <dbReference type="Proteomes" id="UP001056120"/>
    </source>
</evidence>
<organism evidence="1 2">
    <name type="scientific">Smallanthus sonchifolius</name>
    <dbReference type="NCBI Taxonomy" id="185202"/>
    <lineage>
        <taxon>Eukaryota</taxon>
        <taxon>Viridiplantae</taxon>
        <taxon>Streptophyta</taxon>
        <taxon>Embryophyta</taxon>
        <taxon>Tracheophyta</taxon>
        <taxon>Spermatophyta</taxon>
        <taxon>Magnoliopsida</taxon>
        <taxon>eudicotyledons</taxon>
        <taxon>Gunneridae</taxon>
        <taxon>Pentapetalae</taxon>
        <taxon>asterids</taxon>
        <taxon>campanulids</taxon>
        <taxon>Asterales</taxon>
        <taxon>Asteraceae</taxon>
        <taxon>Asteroideae</taxon>
        <taxon>Heliantheae alliance</taxon>
        <taxon>Millerieae</taxon>
        <taxon>Smallanthus</taxon>
    </lineage>
</organism>
<proteinExistence type="predicted"/>
<reference evidence="1 2" key="2">
    <citation type="journal article" date="2022" name="Mol. Ecol. Resour.">
        <title>The genomes of chicory, endive, great burdock and yacon provide insights into Asteraceae paleo-polyploidization history and plant inulin production.</title>
        <authorList>
            <person name="Fan W."/>
            <person name="Wang S."/>
            <person name="Wang H."/>
            <person name="Wang A."/>
            <person name="Jiang F."/>
            <person name="Liu H."/>
            <person name="Zhao H."/>
            <person name="Xu D."/>
            <person name="Zhang Y."/>
        </authorList>
    </citation>
    <scope>NUCLEOTIDE SEQUENCE [LARGE SCALE GENOMIC DNA]</scope>
    <source>
        <strain evidence="2">cv. Yunnan</strain>
        <tissue evidence="1">Leaves</tissue>
    </source>
</reference>
<name>A0ACB9J9B4_9ASTR</name>
<gene>
    <name evidence="1" type="ORF">L1987_16239</name>
</gene>
<protein>
    <submittedName>
        <fullName evidence="1">Uncharacterized protein</fullName>
    </submittedName>
</protein>
<reference evidence="2" key="1">
    <citation type="journal article" date="2022" name="Mol. Ecol. Resour.">
        <title>The genomes of chicory, endive, great burdock and yacon provide insights into Asteraceae palaeo-polyploidization history and plant inulin production.</title>
        <authorList>
            <person name="Fan W."/>
            <person name="Wang S."/>
            <person name="Wang H."/>
            <person name="Wang A."/>
            <person name="Jiang F."/>
            <person name="Liu H."/>
            <person name="Zhao H."/>
            <person name="Xu D."/>
            <person name="Zhang Y."/>
        </authorList>
    </citation>
    <scope>NUCLEOTIDE SEQUENCE [LARGE SCALE GENOMIC DNA]</scope>
    <source>
        <strain evidence="2">cv. Yunnan</strain>
    </source>
</reference>
<accession>A0ACB9J9B4</accession>
<dbReference type="EMBL" id="CM042022">
    <property type="protein sequence ID" value="KAI3816538.1"/>
    <property type="molecule type" value="Genomic_DNA"/>
</dbReference>
<evidence type="ECO:0000313" key="1">
    <source>
        <dbReference type="EMBL" id="KAI3816538.1"/>
    </source>
</evidence>